<organism evidence="3 4">
    <name type="scientific">Trichobilharzia regenti</name>
    <name type="common">Nasal bird schistosome</name>
    <dbReference type="NCBI Taxonomy" id="157069"/>
    <lineage>
        <taxon>Eukaryota</taxon>
        <taxon>Metazoa</taxon>
        <taxon>Spiralia</taxon>
        <taxon>Lophotrochozoa</taxon>
        <taxon>Platyhelminthes</taxon>
        <taxon>Trematoda</taxon>
        <taxon>Digenea</taxon>
        <taxon>Strigeidida</taxon>
        <taxon>Schistosomatoidea</taxon>
        <taxon>Schistosomatidae</taxon>
        <taxon>Trichobilharzia</taxon>
    </lineage>
</organism>
<dbReference type="PRINTS" id="PR00837">
    <property type="entry name" value="V5TPXLIKE"/>
</dbReference>
<feature type="chain" id="PRO_5041633760" description="SCP domain-containing protein" evidence="1">
    <location>
        <begin position="25"/>
        <end position="188"/>
    </location>
</feature>
<feature type="signal peptide" evidence="1">
    <location>
        <begin position="1"/>
        <end position="24"/>
    </location>
</feature>
<sequence>MIINALKFSLLFVLLSTLFTTTLCRRKELPKDLKEIFKLHKYYRNSILLCQVPGQPPAKDLENIRWSKRLARNAQRLADKCDIKAEFFNEKLLDHYESVGQNIAEADSVKSGMEKWFRESDHYDYKTDKCTKRCANYKQMVWAKTRHVGCGIKQCKGKLMLVCNYAPASDDKGRPYEEGSKEQCVPLK</sequence>
<accession>A0AA85IVW4</accession>
<evidence type="ECO:0000313" key="3">
    <source>
        <dbReference type="Proteomes" id="UP000050795"/>
    </source>
</evidence>
<dbReference type="Pfam" id="PF00188">
    <property type="entry name" value="CAP"/>
    <property type="match status" value="1"/>
</dbReference>
<dbReference type="InterPro" id="IPR002413">
    <property type="entry name" value="V5_allergen-like"/>
</dbReference>
<reference evidence="4" key="2">
    <citation type="submission" date="2023-11" db="UniProtKB">
        <authorList>
            <consortium name="WormBaseParasite"/>
        </authorList>
    </citation>
    <scope>IDENTIFICATION</scope>
</reference>
<dbReference type="InterPro" id="IPR014044">
    <property type="entry name" value="CAP_dom"/>
</dbReference>
<dbReference type="AlphaFoldDB" id="A0AA85IVW4"/>
<proteinExistence type="predicted"/>
<dbReference type="SUPFAM" id="SSF55797">
    <property type="entry name" value="PR-1-like"/>
    <property type="match status" value="1"/>
</dbReference>
<dbReference type="CDD" id="cd05380">
    <property type="entry name" value="CAP_euk"/>
    <property type="match status" value="1"/>
</dbReference>
<dbReference type="WBParaSite" id="TREG1_123440.1">
    <property type="protein sequence ID" value="TREG1_123440.1"/>
    <property type="gene ID" value="TREG1_123440"/>
</dbReference>
<dbReference type="PANTHER" id="PTHR10334">
    <property type="entry name" value="CYSTEINE-RICH SECRETORY PROTEIN-RELATED"/>
    <property type="match status" value="1"/>
</dbReference>
<keyword evidence="3" id="KW-1185">Reference proteome</keyword>
<dbReference type="Proteomes" id="UP000050795">
    <property type="component" value="Unassembled WGS sequence"/>
</dbReference>
<dbReference type="Gene3D" id="3.40.33.10">
    <property type="entry name" value="CAP"/>
    <property type="match status" value="1"/>
</dbReference>
<feature type="domain" description="SCP" evidence="2">
    <location>
        <begin position="31"/>
        <end position="173"/>
    </location>
</feature>
<evidence type="ECO:0000259" key="2">
    <source>
        <dbReference type="SMART" id="SM00198"/>
    </source>
</evidence>
<evidence type="ECO:0000256" key="1">
    <source>
        <dbReference type="SAM" id="SignalP"/>
    </source>
</evidence>
<evidence type="ECO:0000313" key="4">
    <source>
        <dbReference type="WBParaSite" id="TREG1_123440.1"/>
    </source>
</evidence>
<dbReference type="PRINTS" id="PR00838">
    <property type="entry name" value="V5ALLERGEN"/>
</dbReference>
<reference evidence="3" key="1">
    <citation type="submission" date="2022-06" db="EMBL/GenBank/DDBJ databases">
        <authorList>
            <person name="Berger JAMES D."/>
            <person name="Berger JAMES D."/>
        </authorList>
    </citation>
    <scope>NUCLEOTIDE SEQUENCE [LARGE SCALE GENOMIC DNA]</scope>
</reference>
<dbReference type="InterPro" id="IPR035940">
    <property type="entry name" value="CAP_sf"/>
</dbReference>
<name>A0AA85IVW4_TRIRE</name>
<dbReference type="InterPro" id="IPR001283">
    <property type="entry name" value="CRISP-related"/>
</dbReference>
<dbReference type="SMART" id="SM00198">
    <property type="entry name" value="SCP"/>
    <property type="match status" value="1"/>
</dbReference>
<keyword evidence="1" id="KW-0732">Signal</keyword>
<protein>
    <recommendedName>
        <fullName evidence="2">SCP domain-containing protein</fullName>
    </recommendedName>
</protein>